<accession>A0ABS3E096</accession>
<proteinExistence type="inferred from homology"/>
<evidence type="ECO:0000256" key="1">
    <source>
        <dbReference type="ARBA" id="ARBA00004141"/>
    </source>
</evidence>
<dbReference type="PANTHER" id="PTHR21716:SF68">
    <property type="entry name" value="TRANSPORT PROTEIN YTVI-RELATED"/>
    <property type="match status" value="1"/>
</dbReference>
<feature type="transmembrane region" description="Helical" evidence="6">
    <location>
        <begin position="354"/>
        <end position="382"/>
    </location>
</feature>
<keyword evidence="5 6" id="KW-0472">Membrane</keyword>
<feature type="transmembrane region" description="Helical" evidence="6">
    <location>
        <begin position="200"/>
        <end position="221"/>
    </location>
</feature>
<evidence type="ECO:0000313" key="8">
    <source>
        <dbReference type="Proteomes" id="UP000663970"/>
    </source>
</evidence>
<feature type="transmembrane region" description="Helical" evidence="6">
    <location>
        <begin position="69"/>
        <end position="86"/>
    </location>
</feature>
<protein>
    <submittedName>
        <fullName evidence="7">Sporulation integral membrane protein YtvI</fullName>
    </submittedName>
</protein>
<dbReference type="EMBL" id="JAEKJY010000005">
    <property type="protein sequence ID" value="MBN8236918.1"/>
    <property type="molecule type" value="Genomic_DNA"/>
</dbReference>
<gene>
    <name evidence="7" type="primary">ytvI</name>
    <name evidence="7" type="ORF">JF544_16790</name>
</gene>
<keyword evidence="4 6" id="KW-1133">Transmembrane helix</keyword>
<reference evidence="7 8" key="1">
    <citation type="submission" date="2020-12" db="EMBL/GenBank/DDBJ databases">
        <title>Oil enriched cultivation method for isolating marine PHA-producing bacteria.</title>
        <authorList>
            <person name="Zheng W."/>
            <person name="Yu S."/>
            <person name="Huang Y."/>
        </authorList>
    </citation>
    <scope>NUCLEOTIDE SEQUENCE [LARGE SCALE GENOMIC DNA]</scope>
    <source>
        <strain evidence="7 8">SY-2-6</strain>
    </source>
</reference>
<feature type="transmembrane region" description="Helical" evidence="6">
    <location>
        <begin position="38"/>
        <end position="63"/>
    </location>
</feature>
<dbReference type="NCBIfam" id="TIGR02872">
    <property type="entry name" value="spore_ytvI"/>
    <property type="match status" value="1"/>
</dbReference>
<dbReference type="RefSeq" id="WP_242520498.1">
    <property type="nucleotide sequence ID" value="NZ_JAEKJY010000005.1"/>
</dbReference>
<name>A0ABS3E096_9BACI</name>
<feature type="transmembrane region" description="Helical" evidence="6">
    <location>
        <begin position="98"/>
        <end position="121"/>
    </location>
</feature>
<feature type="transmembrane region" description="Helical" evidence="6">
    <location>
        <begin position="315"/>
        <end position="334"/>
    </location>
</feature>
<keyword evidence="8" id="KW-1185">Reference proteome</keyword>
<comment type="similarity">
    <text evidence="2">Belongs to the autoinducer-2 exporter (AI-2E) (TC 2.A.86) family.</text>
</comment>
<organism evidence="7 8">
    <name type="scientific">Halobacillus kuroshimensis</name>
    <dbReference type="NCBI Taxonomy" id="302481"/>
    <lineage>
        <taxon>Bacteria</taxon>
        <taxon>Bacillati</taxon>
        <taxon>Bacillota</taxon>
        <taxon>Bacilli</taxon>
        <taxon>Bacillales</taxon>
        <taxon>Bacillaceae</taxon>
        <taxon>Halobacillus</taxon>
    </lineage>
</organism>
<sequence length="401" mass="44484">MEFIEPFSFYSLSEQGANRSEVLQSTLKKRVQELTNHLISIILRSVLLLAGLTAATILFLFLWNYLHPFLSAYLFAALLRPFILLVSRRLHLPRFLSILLVLGMFTLLALSTFALVVAELIKGFQHYSTDLPAQAAALSVFIMNQGREWAEPLILRLQSSLEHSGIVTSSIDEYLQAVQSQAGRVSMDLLSGLFEGIRHVAGMVPTSLAYTGIVIIGTFFFSKDWEAIHRPLRSIIPAVIQERAVQVRVEIGKTFKGLIKAQCMLVTISTLIIGTGLYLLDAPHSLTVTAAACLVDFIPYVGTGVIFIPWMLFQFFSGDFPMTIGLAVLYAVVVTTRQLLEPKLMADQFGVPPIVLLLTFAVGFQLLGVYGIMLSPLLLMVFQTLKRTGALKELFHFVTAK</sequence>
<evidence type="ECO:0000256" key="2">
    <source>
        <dbReference type="ARBA" id="ARBA00009773"/>
    </source>
</evidence>
<feature type="transmembrane region" description="Helical" evidence="6">
    <location>
        <begin position="263"/>
        <end position="280"/>
    </location>
</feature>
<evidence type="ECO:0000256" key="4">
    <source>
        <dbReference type="ARBA" id="ARBA00022989"/>
    </source>
</evidence>
<dbReference type="PANTHER" id="PTHR21716">
    <property type="entry name" value="TRANSMEMBRANE PROTEIN"/>
    <property type="match status" value="1"/>
</dbReference>
<keyword evidence="3 6" id="KW-0812">Transmembrane</keyword>
<evidence type="ECO:0000256" key="6">
    <source>
        <dbReference type="SAM" id="Phobius"/>
    </source>
</evidence>
<feature type="transmembrane region" description="Helical" evidence="6">
    <location>
        <begin position="286"/>
        <end position="308"/>
    </location>
</feature>
<evidence type="ECO:0000313" key="7">
    <source>
        <dbReference type="EMBL" id="MBN8236918.1"/>
    </source>
</evidence>
<evidence type="ECO:0000256" key="3">
    <source>
        <dbReference type="ARBA" id="ARBA00022692"/>
    </source>
</evidence>
<dbReference type="InterPro" id="IPR014227">
    <property type="entry name" value="YtvI-like"/>
</dbReference>
<comment type="subcellular location">
    <subcellularLocation>
        <location evidence="1">Membrane</location>
        <topology evidence="1">Multi-pass membrane protein</topology>
    </subcellularLocation>
</comment>
<dbReference type="Proteomes" id="UP000663970">
    <property type="component" value="Unassembled WGS sequence"/>
</dbReference>
<comment type="caution">
    <text evidence="7">The sequence shown here is derived from an EMBL/GenBank/DDBJ whole genome shotgun (WGS) entry which is preliminary data.</text>
</comment>
<evidence type="ECO:0000256" key="5">
    <source>
        <dbReference type="ARBA" id="ARBA00023136"/>
    </source>
</evidence>
<dbReference type="Pfam" id="PF01594">
    <property type="entry name" value="AI-2E_transport"/>
    <property type="match status" value="1"/>
</dbReference>
<dbReference type="InterPro" id="IPR002549">
    <property type="entry name" value="AI-2E-like"/>
</dbReference>